<proteinExistence type="predicted"/>
<evidence type="ECO:0000313" key="2">
    <source>
        <dbReference type="Proteomes" id="UP000298390"/>
    </source>
</evidence>
<name>A0A4Y9YZ74_9APHY</name>
<reference evidence="1 2" key="1">
    <citation type="submission" date="2019-01" db="EMBL/GenBank/DDBJ databases">
        <title>Genome sequencing of the rare red list fungi Fomitopsis rosea.</title>
        <authorList>
            <person name="Buettner E."/>
            <person name="Kellner H."/>
        </authorList>
    </citation>
    <scope>NUCLEOTIDE SEQUENCE [LARGE SCALE GENOMIC DNA]</scope>
    <source>
        <strain evidence="1 2">DSM 105464</strain>
    </source>
</reference>
<sequence length="268" mass="29110">MSSAASAGPATIGSYFANTENKGVKRKRNVVVVDKYELDIDSVDPNSPIAPAVVAAMKQRIIELEEQLASRPPPAKRARKANDSAVIAEASSSANASVAPSTTKAEDKKRKLQLKKIFDRLKKECKSESVKFQGTSKTIKFDEVLEYDEFQTIFGGKGTLIQPTPENKPKSTVTIIEFRTTAAIEDLLGDELKALKGNAWTRGGGPYFSKSIKQGSVDVDIIHLDVTYSKNGMKCSLKFEVEERGGGNHSFGPSHRASVGGLGRSFLW</sequence>
<protein>
    <submittedName>
        <fullName evidence="1">Uncharacterized protein</fullName>
    </submittedName>
</protein>
<accession>A0A4Y9YZ74</accession>
<gene>
    <name evidence="1" type="ORF">EVJ58_g1856</name>
</gene>
<dbReference type="Proteomes" id="UP000298390">
    <property type="component" value="Unassembled WGS sequence"/>
</dbReference>
<dbReference type="AlphaFoldDB" id="A0A4Y9YZ74"/>
<organism evidence="1 2">
    <name type="scientific">Rhodofomes roseus</name>
    <dbReference type="NCBI Taxonomy" id="34475"/>
    <lineage>
        <taxon>Eukaryota</taxon>
        <taxon>Fungi</taxon>
        <taxon>Dikarya</taxon>
        <taxon>Basidiomycota</taxon>
        <taxon>Agaricomycotina</taxon>
        <taxon>Agaricomycetes</taxon>
        <taxon>Polyporales</taxon>
        <taxon>Rhodofomes</taxon>
    </lineage>
</organism>
<dbReference type="EMBL" id="SEKV01000064">
    <property type="protein sequence ID" value="TFY67070.1"/>
    <property type="molecule type" value="Genomic_DNA"/>
</dbReference>
<evidence type="ECO:0000313" key="1">
    <source>
        <dbReference type="EMBL" id="TFY67070.1"/>
    </source>
</evidence>
<comment type="caution">
    <text evidence="1">The sequence shown here is derived from an EMBL/GenBank/DDBJ whole genome shotgun (WGS) entry which is preliminary data.</text>
</comment>